<protein>
    <submittedName>
        <fullName evidence="1">Uncharacterized protein</fullName>
    </submittedName>
</protein>
<comment type="caution">
    <text evidence="1">The sequence shown here is derived from an EMBL/GenBank/DDBJ whole genome shotgun (WGS) entry which is preliminary data.</text>
</comment>
<dbReference type="Proteomes" id="UP000019194">
    <property type="component" value="Unassembled WGS sequence"/>
</dbReference>
<organism evidence="1 2">
    <name type="scientific">Citrobacter freundii</name>
    <dbReference type="NCBI Taxonomy" id="546"/>
    <lineage>
        <taxon>Bacteria</taxon>
        <taxon>Pseudomonadati</taxon>
        <taxon>Pseudomonadota</taxon>
        <taxon>Gammaproteobacteria</taxon>
        <taxon>Enterobacterales</taxon>
        <taxon>Enterobacteriaceae</taxon>
        <taxon>Citrobacter</taxon>
        <taxon>Citrobacter freundii complex</taxon>
    </lineage>
</organism>
<dbReference type="EMBL" id="CBWP010000032">
    <property type="protein sequence ID" value="CDL37868.1"/>
    <property type="molecule type" value="Genomic_DNA"/>
</dbReference>
<sequence>MNDGVEAIYAAQRCALHRNAENWHQRFRRNHAWQMRCATGSGNNHLITVLFSAFGEAEQFVWGAVGGDDFNMMRNVQDFEDFGGELHGSPVAFGPHHDATRAGLLREDMRLKTPVVHYTRLLRPQRIA</sequence>
<proteinExistence type="predicted"/>
<accession>A0A7G2IM29</accession>
<evidence type="ECO:0000313" key="2">
    <source>
        <dbReference type="Proteomes" id="UP000019194"/>
    </source>
</evidence>
<dbReference type="AlphaFoldDB" id="A0A7G2IM29"/>
<reference evidence="1 2" key="1">
    <citation type="submission" date="2013-10" db="EMBL/GenBank/DDBJ databases">
        <title>Antibiotic resistance diversity of beta-lactamase producers in the General Hospital Vienna.</title>
        <authorList>
            <person name="Barisic I."/>
            <person name="Mitteregger D."/>
            <person name="Hirschl A.M."/>
            <person name="Noehammer C."/>
            <person name="Wiesinger-Mayr H."/>
        </authorList>
    </citation>
    <scope>NUCLEOTIDE SEQUENCE [LARGE SCALE GENOMIC DNA]</scope>
    <source>
        <strain evidence="1 2">ISC11</strain>
    </source>
</reference>
<evidence type="ECO:0000313" key="1">
    <source>
        <dbReference type="EMBL" id="CDL37868.1"/>
    </source>
</evidence>
<name>A0A7G2IM29_CITFR</name>